<dbReference type="Proteomes" id="UP000228593">
    <property type="component" value="Unassembled WGS sequence"/>
</dbReference>
<dbReference type="OrthoDB" id="70513at2"/>
<reference evidence="1 2" key="1">
    <citation type="submission" date="2017-10" db="EMBL/GenBank/DDBJ databases">
        <title>Massilia psychrophilum sp. nov., a novel purple-pigmented bacterium isolated from Tianshan glacier, Xinjiang Municipality, China.</title>
        <authorList>
            <person name="Wang H."/>
        </authorList>
    </citation>
    <scope>NUCLEOTIDE SEQUENCE [LARGE SCALE GENOMIC DNA]</scope>
    <source>
        <strain evidence="1 2">JCM 30813</strain>
    </source>
</reference>
<accession>A0A2G8SVY2</accession>
<dbReference type="InterPro" id="IPR029058">
    <property type="entry name" value="AB_hydrolase_fold"/>
</dbReference>
<dbReference type="RefSeq" id="WP_099917856.1">
    <property type="nucleotide sequence ID" value="NZ_BMHS01000027.1"/>
</dbReference>
<gene>
    <name evidence="1" type="ORF">CR103_20945</name>
</gene>
<evidence type="ECO:0008006" key="3">
    <source>
        <dbReference type="Google" id="ProtNLM"/>
    </source>
</evidence>
<name>A0A2G8SVY2_9BURK</name>
<evidence type="ECO:0000313" key="1">
    <source>
        <dbReference type="EMBL" id="PIL37892.1"/>
    </source>
</evidence>
<protein>
    <recommendedName>
        <fullName evidence="3">Alpha/beta hydrolase</fullName>
    </recommendedName>
</protein>
<evidence type="ECO:0000313" key="2">
    <source>
        <dbReference type="Proteomes" id="UP000228593"/>
    </source>
</evidence>
<organism evidence="1 2">
    <name type="scientific">Massilia psychrophila</name>
    <dbReference type="NCBI Taxonomy" id="1603353"/>
    <lineage>
        <taxon>Bacteria</taxon>
        <taxon>Pseudomonadati</taxon>
        <taxon>Pseudomonadota</taxon>
        <taxon>Betaproteobacteria</taxon>
        <taxon>Burkholderiales</taxon>
        <taxon>Oxalobacteraceae</taxon>
        <taxon>Telluria group</taxon>
        <taxon>Massilia</taxon>
    </lineage>
</organism>
<dbReference type="EMBL" id="PDOB01000058">
    <property type="protein sequence ID" value="PIL37892.1"/>
    <property type="molecule type" value="Genomic_DNA"/>
</dbReference>
<dbReference type="SUPFAM" id="SSF53474">
    <property type="entry name" value="alpha/beta-Hydrolases"/>
    <property type="match status" value="1"/>
</dbReference>
<sequence>MADVILITVHGMGETPPDYASDLGRRLRARIGTRFNAGVDVRAVYYQDILKKNEQEVWRRVQHGSTVRYEELRKFLLFGFGDAAGLENRKEDSGSAYELAQIEIAKTLLDAYAANGADTPLVLLSHSLGCHVLSSYIYDAQKARSGLPVAAGVWRDIDHWSRTLQGRALTESEKSFLACGSALGWITTGCNIPIFVAAHKAMTIIPISRPRPRFKWLNLYDPDDVLGWPLQPLSEGYRLLVEDRVVNVGQGVVNLVVKSWNPLSHSGYWEDDEVLAPLASMLTGLMR</sequence>
<proteinExistence type="predicted"/>
<keyword evidence="2" id="KW-1185">Reference proteome</keyword>
<dbReference type="AlphaFoldDB" id="A0A2G8SVY2"/>
<comment type="caution">
    <text evidence="1">The sequence shown here is derived from an EMBL/GenBank/DDBJ whole genome shotgun (WGS) entry which is preliminary data.</text>
</comment>